<dbReference type="Pfam" id="PF00664">
    <property type="entry name" value="ABC_membrane"/>
    <property type="match status" value="2"/>
</dbReference>
<organism evidence="15 16">
    <name type="scientific">Steinernema hermaphroditum</name>
    <dbReference type="NCBI Taxonomy" id="289476"/>
    <lineage>
        <taxon>Eukaryota</taxon>
        <taxon>Metazoa</taxon>
        <taxon>Ecdysozoa</taxon>
        <taxon>Nematoda</taxon>
        <taxon>Chromadorea</taxon>
        <taxon>Rhabditida</taxon>
        <taxon>Tylenchina</taxon>
        <taxon>Panagrolaimomorpha</taxon>
        <taxon>Strongyloidoidea</taxon>
        <taxon>Steinernematidae</taxon>
        <taxon>Steinernema</taxon>
    </lineage>
</organism>
<dbReference type="InterPro" id="IPR005292">
    <property type="entry name" value="MRP"/>
</dbReference>
<feature type="region of interest" description="Disordered" evidence="11">
    <location>
        <begin position="913"/>
        <end position="939"/>
    </location>
</feature>
<comment type="subcellular location">
    <subcellularLocation>
        <location evidence="1">Cell membrane</location>
        <topology evidence="1">Multi-pass membrane protein</topology>
    </subcellularLocation>
</comment>
<dbReference type="CDD" id="cd18595">
    <property type="entry name" value="ABC_6TM_MRP1_2_3_6_D1_like"/>
    <property type="match status" value="1"/>
</dbReference>
<dbReference type="PANTHER" id="PTHR24223">
    <property type="entry name" value="ATP-BINDING CASSETTE SUB-FAMILY C"/>
    <property type="match status" value="1"/>
</dbReference>
<dbReference type="FunFam" id="3.40.50.300:FF:000074">
    <property type="entry name" value="Multidrug resistance-associated protein 5 isoform 1"/>
    <property type="match status" value="1"/>
</dbReference>
<evidence type="ECO:0000256" key="7">
    <source>
        <dbReference type="ARBA" id="ARBA00022741"/>
    </source>
</evidence>
<dbReference type="Proteomes" id="UP001175271">
    <property type="component" value="Unassembled WGS sequence"/>
</dbReference>
<evidence type="ECO:0000256" key="12">
    <source>
        <dbReference type="SAM" id="Phobius"/>
    </source>
</evidence>
<evidence type="ECO:0000259" key="14">
    <source>
        <dbReference type="PROSITE" id="PS50929"/>
    </source>
</evidence>
<sequence length="1601" mass="180567">MDAENLLNTTANHFKSRWSTIDNFCGEKFWNASILDSPHLPTFSQCFQHTVLVFVPSIFIFLLAPLLIFQISLEYSRPLPWTQLLSAKLTVTCILIADSAFLFVLAFYEAVSSDVISAVDFVYPLMMCFSMILMATFIVACQKYGKITSGGMFLTWVFFAICGLPELYWWIHLGSNPSKMPLVDLPRFVAFLIWYPCIVVQVVLFSFADKAETEYKEIDAQEKPSPERWSSFLNRQTMWWFNKICAIGIRKPLEVKDLFSLNPDDTSAVLVPKWQRLWKKSMSAYKERKRAKELKARNRSNSSISQDHVFLDEPMDTPLLAASGGQMMDTSAGDYGTVKKKTQPSGVAVPPPSILWCLLMMFKWDIISGMAVKLLSDLLQFANPQLLSKLIDFTKNKSAPLWHGVCLAVLMFVASELSSLFLNHYYYLMYRVGTRVQAVLTSAVYRKTMKLSNGARREKTVGEIVNLMAIDIDRFQQICPQTQQYWSTPLQIGLALYFLWNQIGPSVISGVIVMFLLLPINFCISMIIRKWQVKQMQIKDERTKMVNEVLNGIKVIKLYAWEPPMERVITKLRDKELSLIRKAAFLRTLSDMLNSASPFLVALSTFGTFVLIDPNNVLTPEIAFVSLSLFNMLRQPMSTVAELITQTVQVFVSNRRLKEFLVADELDESVIDRRPSDSRDDDIIDIKDASLNWDRDDATPLLQNISINVTRGQLIAIVGKVGSGKSSLLLSMLGEMERMKGSMGIHGTVAYVPQQPWMQNSTVRHNITFGRPFDEYFYNRVLDACALYQDICTLSNGDMTEIGEKGISLSGGQKARISMARSVYQNHEIYLFDDPLSAVDAHVGAQLFNRVMGPEGLLRNKTRVLVTHELSYLRNADHIVVMSDGRITAEGSYMEMMMTGAFAQLLEECESEQVLARQKEKEQEYDDYDSDDSESSEYDGLMVPQSPVIDHLLGTSHMSTVSCIATRRRLSTTRYHRRKRSTARSMSQTSSSVYGASRQPSHVEKVETGRVKPIVYYKYFKAMGLILFAVFVIGLTMSTIASMCRNLWLKDWSDDNANVRGTNDTSGTKSVGVRLGVYALVGFSEVGLLFVGMLSLLFGGVSASRNLHAPLLRSIFRAPMSFYDVTPFGRILNRMGKDIETIDLLLPFNVQFFFQCILQVLSTLFMIMISTPIFGVVAVPLGIMYYFALRYYIATSRQLKRLESVTRSPIYSHLSESIQGAASIRAYKLVERFSKISENKVDTHVQCRYLNYVANRWLSIRLEFIGNCVVLFAALFAALTRETSSAGLIGLSVSYSLNITFVLNFAVRQISKLETNIVSVERVKEYSETVTEAEWRSPSGRDPPPNWPPTGKITLKNYSTRYRQGLDLVVKDLNAEIHAHEKIGIVGRTGAGKSSVTLALFRMIEPVEGSIVIDGIDISTLGLHDLRSNITIIPQDPVLFSGTLRFNLDPFGRYSDDEIWTALDFANLKEFASSQPSQLDHQISEGGDNISVGQRQLVCLARALLRKSKLLVLDEATAAVDMNTDALIQKTIRSEFRESTVLTIAHRLNTIMDYDRIIVLDNGRVREFDSPANLMANKRSIFYSMVMSAGLNGSPNSSSYF</sequence>
<feature type="transmembrane region" description="Helical" evidence="12">
    <location>
        <begin position="1285"/>
        <end position="1307"/>
    </location>
</feature>
<keyword evidence="6" id="KW-0677">Repeat</keyword>
<dbReference type="SUPFAM" id="SSF90123">
    <property type="entry name" value="ABC transporter transmembrane region"/>
    <property type="match status" value="2"/>
</dbReference>
<dbReference type="PROSITE" id="PS50929">
    <property type="entry name" value="ABC_TM1F"/>
    <property type="match status" value="2"/>
</dbReference>
<dbReference type="GO" id="GO:0140359">
    <property type="term" value="F:ABC-type transporter activity"/>
    <property type="evidence" value="ECO:0007669"/>
    <property type="project" value="InterPro"/>
</dbReference>
<accession>A0AA39LLW4</accession>
<evidence type="ECO:0000256" key="10">
    <source>
        <dbReference type="ARBA" id="ARBA00023136"/>
    </source>
</evidence>
<dbReference type="GO" id="GO:0005886">
    <property type="term" value="C:plasma membrane"/>
    <property type="evidence" value="ECO:0007669"/>
    <property type="project" value="UniProtKB-SubCell"/>
</dbReference>
<feature type="transmembrane region" description="Helical" evidence="12">
    <location>
        <begin position="1022"/>
        <end position="1043"/>
    </location>
</feature>
<keyword evidence="10 12" id="KW-0472">Membrane</keyword>
<feature type="transmembrane region" description="Helical" evidence="12">
    <location>
        <begin position="153"/>
        <end position="171"/>
    </location>
</feature>
<feature type="compositionally biased region" description="Low complexity" evidence="11">
    <location>
        <begin position="983"/>
        <end position="992"/>
    </location>
</feature>
<dbReference type="Gene3D" id="1.20.1560.10">
    <property type="entry name" value="ABC transporter type 1, transmembrane domain"/>
    <property type="match status" value="2"/>
</dbReference>
<feature type="transmembrane region" description="Helical" evidence="12">
    <location>
        <begin position="47"/>
        <end position="69"/>
    </location>
</feature>
<feature type="region of interest" description="Disordered" evidence="11">
    <location>
        <begin position="974"/>
        <end position="999"/>
    </location>
</feature>
<evidence type="ECO:0000256" key="4">
    <source>
        <dbReference type="ARBA" id="ARBA00022475"/>
    </source>
</evidence>
<feature type="transmembrane region" description="Helical" evidence="12">
    <location>
        <begin position="1075"/>
        <end position="1098"/>
    </location>
</feature>
<dbReference type="Pfam" id="PF00005">
    <property type="entry name" value="ABC_tran"/>
    <property type="match status" value="2"/>
</dbReference>
<dbReference type="PANTHER" id="PTHR24223:SF342">
    <property type="entry name" value="MULTIDRUG RESISTANCE-ASSOCIATED PROTEIN 1"/>
    <property type="match status" value="1"/>
</dbReference>
<dbReference type="CDD" id="cd03250">
    <property type="entry name" value="ABCC_MRP_domain1"/>
    <property type="match status" value="1"/>
</dbReference>
<dbReference type="InterPro" id="IPR027417">
    <property type="entry name" value="P-loop_NTPase"/>
</dbReference>
<feature type="domain" description="ABC transporter" evidence="13">
    <location>
        <begin position="684"/>
        <end position="909"/>
    </location>
</feature>
<evidence type="ECO:0000313" key="15">
    <source>
        <dbReference type="EMBL" id="KAK0402152.1"/>
    </source>
</evidence>
<keyword evidence="7" id="KW-0547">Nucleotide-binding</keyword>
<feature type="compositionally biased region" description="Acidic residues" evidence="11">
    <location>
        <begin position="923"/>
        <end position="937"/>
    </location>
</feature>
<feature type="transmembrane region" description="Helical" evidence="12">
    <location>
        <begin position="1258"/>
        <end position="1279"/>
    </location>
</feature>
<keyword evidence="8" id="KW-0067">ATP-binding</keyword>
<dbReference type="InterPro" id="IPR017871">
    <property type="entry name" value="ABC_transporter-like_CS"/>
</dbReference>
<dbReference type="EMBL" id="JAUCMV010000004">
    <property type="protein sequence ID" value="KAK0402152.1"/>
    <property type="molecule type" value="Genomic_DNA"/>
</dbReference>
<feature type="transmembrane region" description="Helical" evidence="12">
    <location>
        <begin position="191"/>
        <end position="208"/>
    </location>
</feature>
<comment type="similarity">
    <text evidence="2">Belongs to the ABC transporter superfamily. ABCC family. Conjugate transporter (TC 3.A.1.208) subfamily.</text>
</comment>
<dbReference type="InterPro" id="IPR036640">
    <property type="entry name" value="ABC1_TM_sf"/>
</dbReference>
<dbReference type="InterPro" id="IPR003593">
    <property type="entry name" value="AAA+_ATPase"/>
</dbReference>
<dbReference type="PROSITE" id="PS00211">
    <property type="entry name" value="ABC_TRANSPORTER_1"/>
    <property type="match status" value="2"/>
</dbReference>
<name>A0AA39LLW4_9BILA</name>
<dbReference type="FunFam" id="1.20.1560.10:FF:000100">
    <property type="entry name" value="ABC transporter ATP-binding protein"/>
    <property type="match status" value="1"/>
</dbReference>
<dbReference type="InterPro" id="IPR011527">
    <property type="entry name" value="ABC1_TM_dom"/>
</dbReference>
<evidence type="ECO:0000256" key="1">
    <source>
        <dbReference type="ARBA" id="ARBA00004651"/>
    </source>
</evidence>
<feature type="transmembrane region" description="Helical" evidence="12">
    <location>
        <begin position="507"/>
        <end position="528"/>
    </location>
</feature>
<dbReference type="PROSITE" id="PS50893">
    <property type="entry name" value="ABC_TRANSPORTER_2"/>
    <property type="match status" value="2"/>
</dbReference>
<comment type="caution">
    <text evidence="15">The sequence shown here is derived from an EMBL/GenBank/DDBJ whole genome shotgun (WGS) entry which is preliminary data.</text>
</comment>
<dbReference type="InterPro" id="IPR003439">
    <property type="entry name" value="ABC_transporter-like_ATP-bd"/>
</dbReference>
<evidence type="ECO:0000256" key="6">
    <source>
        <dbReference type="ARBA" id="ARBA00022737"/>
    </source>
</evidence>
<dbReference type="SMART" id="SM00382">
    <property type="entry name" value="AAA"/>
    <property type="match status" value="2"/>
</dbReference>
<dbReference type="FunFam" id="3.40.50.300:FF:001792">
    <property type="entry name" value="Putative abc transporter"/>
    <property type="match status" value="1"/>
</dbReference>
<dbReference type="InterPro" id="IPR050173">
    <property type="entry name" value="ABC_transporter_C-like"/>
</dbReference>
<gene>
    <name evidence="15" type="ORF">QR680_016174</name>
</gene>
<dbReference type="SUPFAM" id="SSF52540">
    <property type="entry name" value="P-loop containing nucleoside triphosphate hydrolases"/>
    <property type="match status" value="2"/>
</dbReference>
<evidence type="ECO:0000256" key="11">
    <source>
        <dbReference type="SAM" id="MobiDB-lite"/>
    </source>
</evidence>
<feature type="domain" description="ABC transmembrane type-1" evidence="14">
    <location>
        <begin position="369"/>
        <end position="649"/>
    </location>
</feature>
<evidence type="ECO:0000256" key="3">
    <source>
        <dbReference type="ARBA" id="ARBA00022448"/>
    </source>
</evidence>
<keyword evidence="9 12" id="KW-1133">Transmembrane helix</keyword>
<feature type="transmembrane region" description="Helical" evidence="12">
    <location>
        <begin position="401"/>
        <end position="422"/>
    </location>
</feature>
<feature type="domain" description="ABC transporter" evidence="13">
    <location>
        <begin position="1353"/>
        <end position="1587"/>
    </location>
</feature>
<feature type="transmembrane region" description="Helical" evidence="12">
    <location>
        <begin position="89"/>
        <end position="109"/>
    </location>
</feature>
<dbReference type="GO" id="GO:0005524">
    <property type="term" value="F:ATP binding"/>
    <property type="evidence" value="ECO:0007669"/>
    <property type="project" value="UniProtKB-KW"/>
</dbReference>
<dbReference type="GO" id="GO:0016887">
    <property type="term" value="F:ATP hydrolysis activity"/>
    <property type="evidence" value="ECO:0007669"/>
    <property type="project" value="InterPro"/>
</dbReference>
<evidence type="ECO:0000256" key="9">
    <source>
        <dbReference type="ARBA" id="ARBA00022989"/>
    </source>
</evidence>
<dbReference type="CDD" id="cd18603">
    <property type="entry name" value="ABC_6TM_MRP1_2_3_6_D2_like"/>
    <property type="match status" value="1"/>
</dbReference>
<evidence type="ECO:0000256" key="8">
    <source>
        <dbReference type="ARBA" id="ARBA00022840"/>
    </source>
</evidence>
<dbReference type="NCBIfam" id="TIGR00957">
    <property type="entry name" value="MRP_assoc_pro"/>
    <property type="match status" value="1"/>
</dbReference>
<feature type="domain" description="ABC transmembrane type-1" evidence="14">
    <location>
        <begin position="1029"/>
        <end position="1315"/>
    </location>
</feature>
<evidence type="ECO:0000259" key="13">
    <source>
        <dbReference type="PROSITE" id="PS50893"/>
    </source>
</evidence>
<keyword evidence="3" id="KW-0813">Transport</keyword>
<evidence type="ECO:0000313" key="16">
    <source>
        <dbReference type="Proteomes" id="UP001175271"/>
    </source>
</evidence>
<feature type="transmembrane region" description="Helical" evidence="12">
    <location>
        <begin position="1144"/>
        <end position="1167"/>
    </location>
</feature>
<feature type="transmembrane region" description="Helical" evidence="12">
    <location>
        <begin position="121"/>
        <end position="141"/>
    </location>
</feature>
<evidence type="ECO:0000256" key="2">
    <source>
        <dbReference type="ARBA" id="ARBA00009726"/>
    </source>
</evidence>
<feature type="transmembrane region" description="Helical" evidence="12">
    <location>
        <begin position="1173"/>
        <end position="1193"/>
    </location>
</feature>
<dbReference type="FunFam" id="1.20.1560.10:FF:000081">
    <property type="entry name" value="Protein CBG24505"/>
    <property type="match status" value="1"/>
</dbReference>
<keyword evidence="5 12" id="KW-0812">Transmembrane</keyword>
<dbReference type="Gene3D" id="3.40.50.300">
    <property type="entry name" value="P-loop containing nucleotide triphosphate hydrolases"/>
    <property type="match status" value="2"/>
</dbReference>
<evidence type="ECO:0000256" key="5">
    <source>
        <dbReference type="ARBA" id="ARBA00022692"/>
    </source>
</evidence>
<dbReference type="CDD" id="cd03244">
    <property type="entry name" value="ABCC_MRP_domain2"/>
    <property type="match status" value="1"/>
</dbReference>
<keyword evidence="4" id="KW-1003">Cell membrane</keyword>
<proteinExistence type="inferred from homology"/>
<reference evidence="15" key="1">
    <citation type="submission" date="2023-06" db="EMBL/GenBank/DDBJ databases">
        <title>Genomic analysis of the entomopathogenic nematode Steinernema hermaphroditum.</title>
        <authorList>
            <person name="Schwarz E.M."/>
            <person name="Heppert J.K."/>
            <person name="Baniya A."/>
            <person name="Schwartz H.T."/>
            <person name="Tan C.-H."/>
            <person name="Antoshechkin I."/>
            <person name="Sternberg P.W."/>
            <person name="Goodrich-Blair H."/>
            <person name="Dillman A.R."/>
        </authorList>
    </citation>
    <scope>NUCLEOTIDE SEQUENCE</scope>
    <source>
        <strain evidence="15">PS9179</strain>
        <tissue evidence="15">Whole animal</tissue>
    </source>
</reference>
<protein>
    <submittedName>
        <fullName evidence="15">Uncharacterized protein</fullName>
    </submittedName>
</protein>
<keyword evidence="16" id="KW-1185">Reference proteome</keyword>